<evidence type="ECO:0000313" key="4">
    <source>
        <dbReference type="EMBL" id="GMT17312.1"/>
    </source>
</evidence>
<keyword evidence="3" id="KW-1133">Transmembrane helix</keyword>
<organism evidence="4 5">
    <name type="scientific">Pristionchus fissidentatus</name>
    <dbReference type="NCBI Taxonomy" id="1538716"/>
    <lineage>
        <taxon>Eukaryota</taxon>
        <taxon>Metazoa</taxon>
        <taxon>Ecdysozoa</taxon>
        <taxon>Nematoda</taxon>
        <taxon>Chromadorea</taxon>
        <taxon>Rhabditida</taxon>
        <taxon>Rhabditina</taxon>
        <taxon>Diplogasteromorpha</taxon>
        <taxon>Diplogasteroidea</taxon>
        <taxon>Neodiplogasteridae</taxon>
        <taxon>Pristionchus</taxon>
    </lineage>
</organism>
<evidence type="ECO:0000313" key="5">
    <source>
        <dbReference type="Proteomes" id="UP001432322"/>
    </source>
</evidence>
<dbReference type="AlphaFoldDB" id="A0AAV5VF02"/>
<keyword evidence="5" id="KW-1185">Reference proteome</keyword>
<protein>
    <submittedName>
        <fullName evidence="4">Uncharacterized protein</fullName>
    </submittedName>
</protein>
<reference evidence="4" key="1">
    <citation type="submission" date="2023-10" db="EMBL/GenBank/DDBJ databases">
        <title>Genome assembly of Pristionchus species.</title>
        <authorList>
            <person name="Yoshida K."/>
            <person name="Sommer R.J."/>
        </authorList>
    </citation>
    <scope>NUCLEOTIDE SEQUENCE</scope>
    <source>
        <strain evidence="4">RS5133</strain>
    </source>
</reference>
<feature type="non-terminal residue" evidence="4">
    <location>
        <position position="242"/>
    </location>
</feature>
<evidence type="ECO:0000256" key="3">
    <source>
        <dbReference type="SAM" id="Phobius"/>
    </source>
</evidence>
<dbReference type="Proteomes" id="UP001432322">
    <property type="component" value="Unassembled WGS sequence"/>
</dbReference>
<evidence type="ECO:0000256" key="1">
    <source>
        <dbReference type="SAM" id="Coils"/>
    </source>
</evidence>
<evidence type="ECO:0000256" key="2">
    <source>
        <dbReference type="SAM" id="MobiDB-lite"/>
    </source>
</evidence>
<keyword evidence="1" id="KW-0175">Coiled coil</keyword>
<proteinExistence type="predicted"/>
<comment type="caution">
    <text evidence="4">The sequence shown here is derived from an EMBL/GenBank/DDBJ whole genome shotgun (WGS) entry which is preliminary data.</text>
</comment>
<feature type="compositionally biased region" description="Basic and acidic residues" evidence="2">
    <location>
        <begin position="107"/>
        <end position="122"/>
    </location>
</feature>
<gene>
    <name evidence="4" type="ORF">PFISCL1PPCAC_8609</name>
</gene>
<feature type="compositionally biased region" description="Basic and acidic residues" evidence="2">
    <location>
        <begin position="154"/>
        <end position="168"/>
    </location>
</feature>
<keyword evidence="3" id="KW-0812">Transmembrane</keyword>
<dbReference type="EMBL" id="BTSY01000003">
    <property type="protein sequence ID" value="GMT17312.1"/>
    <property type="molecule type" value="Genomic_DNA"/>
</dbReference>
<feature type="region of interest" description="Disordered" evidence="2">
    <location>
        <begin position="91"/>
        <end position="188"/>
    </location>
</feature>
<feature type="non-terminal residue" evidence="4">
    <location>
        <position position="1"/>
    </location>
</feature>
<accession>A0AAV5VF02</accession>
<feature type="coiled-coil region" evidence="1">
    <location>
        <begin position="7"/>
        <end position="41"/>
    </location>
</feature>
<feature type="transmembrane region" description="Helical" evidence="3">
    <location>
        <begin position="57"/>
        <end position="81"/>
    </location>
</feature>
<keyword evidence="3" id="KW-0472">Membrane</keyword>
<sequence>AVDLLGKTNADRSVEEAEGILADAKQDLAEANSQVAVLKMQYEKTRSHGVATSGVNIVVVALSVVGGVVLIGAIVAGVLVMRRRRMKGRAKFEHPRITVPTTAQPRGETKVVVKTGSEEKKSAKSSGTNATQSDSKQEPKLASTPPPPSPPKDAASDQKLPENDDKLAKTPKGKRIGKDEVEDSQGRFQRQKIGQFSRWIAVIRGACLRQKTIRYAAAEEVDNTGGHALDGESDEIKTIHPT</sequence>
<name>A0AAV5VF02_9BILA</name>